<proteinExistence type="predicted"/>
<dbReference type="SMART" id="SM01052">
    <property type="entry name" value="CAP_GLY"/>
    <property type="match status" value="2"/>
</dbReference>
<accession>A0ABD0YVU6</accession>
<dbReference type="SUPFAM" id="SSF74924">
    <property type="entry name" value="Cap-Gly domain"/>
    <property type="match status" value="2"/>
</dbReference>
<dbReference type="PROSITE" id="PS00845">
    <property type="entry name" value="CAP_GLY_1"/>
    <property type="match status" value="2"/>
</dbReference>
<organism evidence="2 3">
    <name type="scientific">Ranatra chinensis</name>
    <dbReference type="NCBI Taxonomy" id="642074"/>
    <lineage>
        <taxon>Eukaryota</taxon>
        <taxon>Metazoa</taxon>
        <taxon>Ecdysozoa</taxon>
        <taxon>Arthropoda</taxon>
        <taxon>Hexapoda</taxon>
        <taxon>Insecta</taxon>
        <taxon>Pterygota</taxon>
        <taxon>Neoptera</taxon>
        <taxon>Paraneoptera</taxon>
        <taxon>Hemiptera</taxon>
        <taxon>Heteroptera</taxon>
        <taxon>Panheteroptera</taxon>
        <taxon>Nepomorpha</taxon>
        <taxon>Nepidae</taxon>
        <taxon>Ranatrinae</taxon>
        <taxon>Ranatra</taxon>
    </lineage>
</organism>
<dbReference type="Pfam" id="PF01302">
    <property type="entry name" value="CAP_GLY"/>
    <property type="match status" value="2"/>
</dbReference>
<evidence type="ECO:0000259" key="1">
    <source>
        <dbReference type="PROSITE" id="PS50245"/>
    </source>
</evidence>
<keyword evidence="3" id="KW-1185">Reference proteome</keyword>
<gene>
    <name evidence="2" type="ORF">AAG570_000007</name>
</gene>
<comment type="caution">
    <text evidence="2">The sequence shown here is derived from an EMBL/GenBank/DDBJ whole genome shotgun (WGS) entry which is preliminary data.</text>
</comment>
<dbReference type="PANTHER" id="PTHR18916">
    <property type="entry name" value="DYNACTIN 1-RELATED MICROTUBULE-BINDING"/>
    <property type="match status" value="1"/>
</dbReference>
<dbReference type="EMBL" id="JBFDAA010000001">
    <property type="protein sequence ID" value="KAL1140075.1"/>
    <property type="molecule type" value="Genomic_DNA"/>
</dbReference>
<dbReference type="AlphaFoldDB" id="A0ABD0YVU6"/>
<dbReference type="Proteomes" id="UP001558652">
    <property type="component" value="Unassembled WGS sequence"/>
</dbReference>
<dbReference type="PROSITE" id="PS50245">
    <property type="entry name" value="CAP_GLY_2"/>
    <property type="match status" value="2"/>
</dbReference>
<evidence type="ECO:0000313" key="2">
    <source>
        <dbReference type="EMBL" id="KAL1140075.1"/>
    </source>
</evidence>
<dbReference type="InterPro" id="IPR036859">
    <property type="entry name" value="CAP-Gly_dom_sf"/>
</dbReference>
<feature type="domain" description="CAP-Gly" evidence="1">
    <location>
        <begin position="183"/>
        <end position="225"/>
    </location>
</feature>
<feature type="domain" description="CAP-Gly" evidence="1">
    <location>
        <begin position="60"/>
        <end position="102"/>
    </location>
</feature>
<name>A0ABD0YVU6_9HEMI</name>
<evidence type="ECO:0000313" key="3">
    <source>
        <dbReference type="Proteomes" id="UP001558652"/>
    </source>
</evidence>
<protein>
    <recommendedName>
        <fullName evidence="1">CAP-Gly domain-containing protein</fullName>
    </recommendedName>
</protein>
<dbReference type="Gene3D" id="2.30.30.190">
    <property type="entry name" value="CAP Gly-rich-like domain"/>
    <property type="match status" value="2"/>
</dbReference>
<dbReference type="InterPro" id="IPR000938">
    <property type="entry name" value="CAP-Gly_domain"/>
</dbReference>
<sequence length="293" mass="31528">MSHVVGGNYILWTDARRLSEAGVRRTSDASVVLTEDTDSFIIGDRIWVGGTKPGHIAYIGETQFAPGEWAGVVLDEPIGKNDGSVGGARYFQCENKKGVFSRLSRLTRTPLALPVTITSTSNIPNAMAASTPLVSPTSSIKGGSVATRPRTPCYSPNGEVKIGDRVIVMSPQGSKTGVLKFKGTTSFAPGEWCGVKLDDPLGKNDGSVEGIRYFECEPLFGLFAPAHKISRSPSSGRRSSCQIHHTSVKRHGSKESINSMASSVQTNTASRVNCFSSCNWYFLLLLLSCFLFI</sequence>
<reference evidence="2 3" key="1">
    <citation type="submission" date="2024-07" db="EMBL/GenBank/DDBJ databases">
        <title>Chromosome-level genome assembly of the water stick insect Ranatra chinensis (Heteroptera: Nepidae).</title>
        <authorList>
            <person name="Liu X."/>
        </authorList>
    </citation>
    <scope>NUCLEOTIDE SEQUENCE [LARGE SCALE GENOMIC DNA]</scope>
    <source>
        <strain evidence="2">Cailab_2021Rc</strain>
        <tissue evidence="2">Muscle</tissue>
    </source>
</reference>